<dbReference type="Pfam" id="PF04484">
    <property type="entry name" value="QWRF"/>
    <property type="match status" value="1"/>
</dbReference>
<dbReference type="GO" id="GO:0051225">
    <property type="term" value="P:spindle assembly"/>
    <property type="evidence" value="ECO:0007669"/>
    <property type="project" value="TreeGrafter"/>
</dbReference>
<feature type="region of interest" description="Disordered" evidence="2">
    <location>
        <begin position="662"/>
        <end position="689"/>
    </location>
</feature>
<feature type="compositionally biased region" description="Low complexity" evidence="2">
    <location>
        <begin position="47"/>
        <end position="74"/>
    </location>
</feature>
<dbReference type="GO" id="GO:0008017">
    <property type="term" value="F:microtubule binding"/>
    <property type="evidence" value="ECO:0007669"/>
    <property type="project" value="TreeGrafter"/>
</dbReference>
<keyword evidence="4" id="KW-1185">Reference proteome</keyword>
<organism evidence="3 4">
    <name type="scientific">Cucurbita argyrosperma subsp. sororia</name>
    <dbReference type="NCBI Taxonomy" id="37648"/>
    <lineage>
        <taxon>Eukaryota</taxon>
        <taxon>Viridiplantae</taxon>
        <taxon>Streptophyta</taxon>
        <taxon>Embryophyta</taxon>
        <taxon>Tracheophyta</taxon>
        <taxon>Spermatophyta</taxon>
        <taxon>Magnoliopsida</taxon>
        <taxon>eudicotyledons</taxon>
        <taxon>Gunneridae</taxon>
        <taxon>Pentapetalae</taxon>
        <taxon>rosids</taxon>
        <taxon>fabids</taxon>
        <taxon>Cucurbitales</taxon>
        <taxon>Cucurbitaceae</taxon>
        <taxon>Cucurbiteae</taxon>
        <taxon>Cucurbita</taxon>
    </lineage>
</organism>
<dbReference type="PANTHER" id="PTHR31807:SF37">
    <property type="entry name" value="HAUS AUGMIN-LIKE COMPLEX SUBUNIT 8"/>
    <property type="match status" value="1"/>
</dbReference>
<feature type="region of interest" description="Disordered" evidence="2">
    <location>
        <begin position="318"/>
        <end position="383"/>
    </location>
</feature>
<feature type="compositionally biased region" description="Polar residues" evidence="2">
    <location>
        <begin position="498"/>
        <end position="518"/>
    </location>
</feature>
<feature type="region of interest" description="Disordered" evidence="2">
    <location>
        <begin position="1275"/>
        <end position="1358"/>
    </location>
</feature>
<feature type="compositionally biased region" description="Acidic residues" evidence="2">
    <location>
        <begin position="1175"/>
        <end position="1187"/>
    </location>
</feature>
<feature type="region of interest" description="Disordered" evidence="2">
    <location>
        <begin position="821"/>
        <end position="852"/>
    </location>
</feature>
<feature type="region of interest" description="Disordered" evidence="2">
    <location>
        <begin position="176"/>
        <end position="203"/>
    </location>
</feature>
<feature type="compositionally biased region" description="Polar residues" evidence="2">
    <location>
        <begin position="372"/>
        <end position="383"/>
    </location>
</feature>
<evidence type="ECO:0000313" key="3">
    <source>
        <dbReference type="EMBL" id="KAG6599140.1"/>
    </source>
</evidence>
<feature type="compositionally biased region" description="Low complexity" evidence="2">
    <location>
        <begin position="662"/>
        <end position="677"/>
    </location>
</feature>
<feature type="region of interest" description="Disordered" evidence="2">
    <location>
        <begin position="1163"/>
        <end position="1192"/>
    </location>
</feature>
<feature type="compositionally biased region" description="Polar residues" evidence="2">
    <location>
        <begin position="339"/>
        <end position="358"/>
    </location>
</feature>
<accession>A0AAV6NK98</accession>
<dbReference type="GO" id="GO:0005737">
    <property type="term" value="C:cytoplasm"/>
    <property type="evidence" value="ECO:0007669"/>
    <property type="project" value="TreeGrafter"/>
</dbReference>
<feature type="compositionally biased region" description="Low complexity" evidence="2">
    <location>
        <begin position="979"/>
        <end position="989"/>
    </location>
</feature>
<evidence type="ECO:0000313" key="4">
    <source>
        <dbReference type="Proteomes" id="UP000685013"/>
    </source>
</evidence>
<gene>
    <name evidence="3" type="primary">AUG8</name>
    <name evidence="3" type="ORF">SDJN03_08918</name>
</gene>
<name>A0AAV6NK98_9ROSI</name>
<feature type="compositionally biased region" description="Low complexity" evidence="2">
    <location>
        <begin position="1314"/>
        <end position="1333"/>
    </location>
</feature>
<dbReference type="PANTHER" id="PTHR31807">
    <property type="entry name" value="AUGMIN FAMILY MEMBER"/>
    <property type="match status" value="1"/>
</dbReference>
<sequence length="1602" mass="174485">MDIFESDSIRNHSTGETPRLPLGLAERSNVLATRRSRTREVSSRYKSPIPSAPSSPRRCQSPSASRTLSASSQLEQKRALSAERKRPSTPTSPTSPSTSDHDLSSDLRLSSRRTAGGRSAESLWPSTMRSLNVSFHSDIISIPVSKKEKPVPASPSDRTLRPSSNFAHKLVETPMVSRKPTPERKRSPLKGKNVPDQLENSKPIDGLHTRLIDQRRASRIGRKISLNALSRSGDFTDKIIRSSPGPLPGIGLPSLRRTSSDSINKLLPRSNNDSSKILPLDDGLRMEDGTNSVDDCSLQAPGIGRKISLNALSRSGDHTDKIIRSSPRPLSGIGLPSLRRTSSDSINKLLPRSNNDSSGILPLDDGLRMEEGTNSVDNGSLRTSGIGRKISLNALSRSVDHTDKIIRSSPGSLPLRRTSSDSINKLLPRSNNDSSRILPLDDGIRMEDGTNSVGDCSLQTSRIGKKISLNALSRCVDHTDKIIRNSTGPLPGIGSPSLRRTSSDSINKLLPRSNNDSSKILPLEDGLRMEDGTNSVDDGSFHASGIGKKISLNTLSRSVDHNDKIIRSSLGPLPGIGLPSLRRTSSDSINKLLPRSNNDSSKILPLDDGLRMEDGTNSVDGLRMEDGTNSVDDCSLQASGIGRKISLNALSRSVDHTDKIMRSSSRPLPLRRTSSDSINKLLPRSNNDSSRILPLDDGLRMEDGTNSVDDCSLQASEIGRKISLNALSRSVDHTDKIIQSSPGPLRLRRTSSDSINKLLPRSNNDSSRILPLDDDLKMEDGTNSVDDCSLQASEIGRKISLNALSRSVDLTDKIIRSSPGPLPLRRTSSDSINKLLPRSNNDSSRILPLDDGLRMEDGTNSVDDCSLQASEIGRKISLNALSQSVDHTDKIIRSSPGPLRLRRSSSDSINKLLPRSNNDSSRILPLDDGLRMEDGTNSVDDCSLQALGIGRKISLNALSQSMDHTDKIIQSLPEPLPRIRLPSSRRTSSNPINKLLQRSDNDSSRILPLDDGLRMEDGTNSVDDCSLQASGVGRKISLNASSRSMDHTDKIIRSSLGPLPGIGLPSSRRTSSDSINKLLQRSDNDSSRILPLDDGLRMEDETNSVDDCSLQASGIGRKISLNALSRSVDLTDKIIHSSPGPPPEIGLPSLKRTSSDSINKLLQRSDNDSSKILPLDDDLRMEDETNSVDDGSLQASGIGRKISLNALSQSVDLTDKIIRSSPRLHPGIGLPSLRSSSDSINKLLISDNDSSRIIPLNNGLNDGLRMEDETNIVDDCSLQTPGTPRLASNGLPDRLKSTPAVRSQSLTLPGLRLPSPIRTSVPSSSVSRGSSPARPRPSTPPPRGVSPSRIRPTNSIQSNSSTSVLSFIADFKGKKGANHIEDSHQLRLLYNRYMQWRFSNARAEAIHDMHKVDAERTLCNVWKAMIRIWDSVTRNRIDLHMLKLELKLNEIMNDQMSYLDEWDSLERDHINSLSGVSLDLKANTLRVPLTAGATADVESLKGAIGSALNVMRVMASSICSLLSQVERMNGLASELAAVASQEKAMLDECESLLASTTAMQVEEHSLRTHLIQMKQSSENTTLNLLPHKYNYHTTFITPRQRS</sequence>
<feature type="compositionally biased region" description="Pro residues" evidence="2">
    <location>
        <begin position="1334"/>
        <end position="1344"/>
    </location>
</feature>
<evidence type="ECO:0000256" key="1">
    <source>
        <dbReference type="ARBA" id="ARBA00010016"/>
    </source>
</evidence>
<feature type="compositionally biased region" description="Low complexity" evidence="2">
    <location>
        <begin position="88"/>
        <end position="98"/>
    </location>
</feature>
<dbReference type="Proteomes" id="UP000685013">
    <property type="component" value="Chromosome 5"/>
</dbReference>
<comment type="caution">
    <text evidence="3">The sequence shown here is derived from an EMBL/GenBank/DDBJ whole genome shotgun (WGS) entry which is preliminary data.</text>
</comment>
<feature type="region of interest" description="Disordered" evidence="2">
    <location>
        <begin position="1"/>
        <end position="122"/>
    </location>
</feature>
<feature type="region of interest" description="Disordered" evidence="2">
    <location>
        <begin position="1053"/>
        <end position="1072"/>
    </location>
</feature>
<reference evidence="3 4" key="1">
    <citation type="journal article" date="2021" name="Hortic Res">
        <title>The domestication of Cucurbita argyrosperma as revealed by the genome of its wild relative.</title>
        <authorList>
            <person name="Barrera-Redondo J."/>
            <person name="Sanchez-de la Vega G."/>
            <person name="Aguirre-Liguori J.A."/>
            <person name="Castellanos-Morales G."/>
            <person name="Gutierrez-Guerrero Y.T."/>
            <person name="Aguirre-Dugua X."/>
            <person name="Aguirre-Planter E."/>
            <person name="Tenaillon M.I."/>
            <person name="Lira-Saade R."/>
            <person name="Eguiarte L.E."/>
        </authorList>
    </citation>
    <scope>NUCLEOTIDE SEQUENCE [LARGE SCALE GENOMIC DNA]</scope>
    <source>
        <strain evidence="3">JBR-2021</strain>
    </source>
</reference>
<feature type="region of interest" description="Disordered" evidence="2">
    <location>
        <begin position="1133"/>
        <end position="1152"/>
    </location>
</feature>
<dbReference type="InterPro" id="IPR007573">
    <property type="entry name" value="QWRF"/>
</dbReference>
<feature type="compositionally biased region" description="Basic and acidic residues" evidence="2">
    <location>
        <begin position="75"/>
        <end position="86"/>
    </location>
</feature>
<comment type="similarity">
    <text evidence="1">Belongs to the QWRF family.</text>
</comment>
<dbReference type="EMBL" id="JAGKQH010000005">
    <property type="protein sequence ID" value="KAG6599140.1"/>
    <property type="molecule type" value="Genomic_DNA"/>
</dbReference>
<dbReference type="GO" id="GO:0005880">
    <property type="term" value="C:nuclear microtubule"/>
    <property type="evidence" value="ECO:0007669"/>
    <property type="project" value="TreeGrafter"/>
</dbReference>
<protein>
    <submittedName>
        <fullName evidence="3">AUGMIN subunit 8</fullName>
    </submittedName>
</protein>
<evidence type="ECO:0000256" key="2">
    <source>
        <dbReference type="SAM" id="MobiDB-lite"/>
    </source>
</evidence>
<feature type="region of interest" description="Disordered" evidence="2">
    <location>
        <begin position="979"/>
        <end position="1004"/>
    </location>
</feature>
<feature type="non-terminal residue" evidence="3">
    <location>
        <position position="1"/>
    </location>
</feature>
<feature type="region of interest" description="Disordered" evidence="2">
    <location>
        <begin position="487"/>
        <end position="520"/>
    </location>
</feature>
<proteinExistence type="inferred from homology"/>